<dbReference type="EMBL" id="NMUH01002385">
    <property type="protein sequence ID" value="MQL99645.1"/>
    <property type="molecule type" value="Genomic_DNA"/>
</dbReference>
<dbReference type="SMART" id="SM00343">
    <property type="entry name" value="ZnF_C2HC"/>
    <property type="match status" value="2"/>
</dbReference>
<evidence type="ECO:0000256" key="1">
    <source>
        <dbReference type="PROSITE-ProRule" id="PRU00047"/>
    </source>
</evidence>
<dbReference type="Proteomes" id="UP000652761">
    <property type="component" value="Unassembled WGS sequence"/>
</dbReference>
<feature type="domain" description="CCHC-type" evidence="3">
    <location>
        <begin position="191"/>
        <end position="207"/>
    </location>
</feature>
<dbReference type="PROSITE" id="PS50158">
    <property type="entry name" value="ZF_CCHC"/>
    <property type="match status" value="2"/>
</dbReference>
<sequence>MVVMCVEMGRCLKCGSKDHQIKECPRLREFITRGVLAIATKNLATTAKENVLTEDDIDEVTTGDAGIPALEEDIARSDIEREEYFLCANVDWYNRTGIKRVVTEMAMVSHGKHSDRAREQAQRHMVRRFVRRLNPSLRVRLLESDPHTLDEALRAASRKESKVKSNHGEKPECVQCGKRHGRDVYLLKMGRCLKCGSKDHRIKECPRQREFVPQGVPATATKKLATPAKENGLIEDDIDEVTT</sequence>
<name>A0A843VUP5_COLES</name>
<evidence type="ECO:0000313" key="5">
    <source>
        <dbReference type="Proteomes" id="UP000652761"/>
    </source>
</evidence>
<reference evidence="4" key="1">
    <citation type="submission" date="2017-07" db="EMBL/GenBank/DDBJ databases">
        <title>Taro Niue Genome Assembly and Annotation.</title>
        <authorList>
            <person name="Atibalentja N."/>
            <person name="Keating K."/>
            <person name="Fields C.J."/>
        </authorList>
    </citation>
    <scope>NUCLEOTIDE SEQUENCE</scope>
    <source>
        <strain evidence="4">Niue_2</strain>
        <tissue evidence="4">Leaf</tissue>
    </source>
</reference>
<feature type="domain" description="CCHC-type" evidence="3">
    <location>
        <begin position="10"/>
        <end position="26"/>
    </location>
</feature>
<dbReference type="InterPro" id="IPR001878">
    <property type="entry name" value="Znf_CCHC"/>
</dbReference>
<dbReference type="AlphaFoldDB" id="A0A843VUP5"/>
<keyword evidence="1" id="KW-0863">Zinc-finger</keyword>
<dbReference type="GO" id="GO:0008270">
    <property type="term" value="F:zinc ion binding"/>
    <property type="evidence" value="ECO:0007669"/>
    <property type="project" value="UniProtKB-KW"/>
</dbReference>
<feature type="region of interest" description="Disordered" evidence="2">
    <location>
        <begin position="216"/>
        <end position="243"/>
    </location>
</feature>
<evidence type="ECO:0000256" key="2">
    <source>
        <dbReference type="SAM" id="MobiDB-lite"/>
    </source>
</evidence>
<protein>
    <recommendedName>
        <fullName evidence="3">CCHC-type domain-containing protein</fullName>
    </recommendedName>
</protein>
<keyword evidence="1" id="KW-0479">Metal-binding</keyword>
<evidence type="ECO:0000259" key="3">
    <source>
        <dbReference type="PROSITE" id="PS50158"/>
    </source>
</evidence>
<feature type="compositionally biased region" description="Low complexity" evidence="2">
    <location>
        <begin position="217"/>
        <end position="229"/>
    </location>
</feature>
<evidence type="ECO:0000313" key="4">
    <source>
        <dbReference type="EMBL" id="MQL99645.1"/>
    </source>
</evidence>
<dbReference type="GO" id="GO:0003676">
    <property type="term" value="F:nucleic acid binding"/>
    <property type="evidence" value="ECO:0007669"/>
    <property type="project" value="InterPro"/>
</dbReference>
<organism evidence="4 5">
    <name type="scientific">Colocasia esculenta</name>
    <name type="common">Wild taro</name>
    <name type="synonym">Arum esculentum</name>
    <dbReference type="NCBI Taxonomy" id="4460"/>
    <lineage>
        <taxon>Eukaryota</taxon>
        <taxon>Viridiplantae</taxon>
        <taxon>Streptophyta</taxon>
        <taxon>Embryophyta</taxon>
        <taxon>Tracheophyta</taxon>
        <taxon>Spermatophyta</taxon>
        <taxon>Magnoliopsida</taxon>
        <taxon>Liliopsida</taxon>
        <taxon>Araceae</taxon>
        <taxon>Aroideae</taxon>
        <taxon>Colocasieae</taxon>
        <taxon>Colocasia</taxon>
    </lineage>
</organism>
<feature type="compositionally biased region" description="Acidic residues" evidence="2">
    <location>
        <begin position="233"/>
        <end position="243"/>
    </location>
</feature>
<gene>
    <name evidence="4" type="ORF">Taro_032369</name>
</gene>
<feature type="non-terminal residue" evidence="4">
    <location>
        <position position="1"/>
    </location>
</feature>
<proteinExistence type="predicted"/>
<keyword evidence="1" id="KW-0862">Zinc</keyword>
<comment type="caution">
    <text evidence="4">The sequence shown here is derived from an EMBL/GenBank/DDBJ whole genome shotgun (WGS) entry which is preliminary data.</text>
</comment>
<keyword evidence="5" id="KW-1185">Reference proteome</keyword>
<accession>A0A843VUP5</accession>